<reference evidence="7" key="1">
    <citation type="submission" date="2016-10" db="EMBL/GenBank/DDBJ databases">
        <title>Sequence of Gallionella enrichment culture.</title>
        <authorList>
            <person name="Poehlein A."/>
            <person name="Muehling M."/>
            <person name="Daniel R."/>
        </authorList>
    </citation>
    <scope>NUCLEOTIDE SEQUENCE</scope>
</reference>
<comment type="caution">
    <text evidence="7">The sequence shown here is derived from an EMBL/GenBank/DDBJ whole genome shotgun (WGS) entry which is preliminary data.</text>
</comment>
<dbReference type="Pfam" id="PF01923">
    <property type="entry name" value="Cob_adeno_trans"/>
    <property type="match status" value="1"/>
</dbReference>
<dbReference type="EMBL" id="MLJW01000055">
    <property type="protein sequence ID" value="OIR04766.1"/>
    <property type="molecule type" value="Genomic_DNA"/>
</dbReference>
<dbReference type="InterPro" id="IPR029499">
    <property type="entry name" value="PduO-typ"/>
</dbReference>
<feature type="domain" description="Cobalamin adenosyltransferase-like" evidence="6">
    <location>
        <begin position="6"/>
        <end position="163"/>
    </location>
</feature>
<evidence type="ECO:0000313" key="7">
    <source>
        <dbReference type="EMBL" id="OIR04766.1"/>
    </source>
</evidence>
<dbReference type="Gene3D" id="1.20.1200.10">
    <property type="entry name" value="Cobalamin adenosyltransferase-like"/>
    <property type="match status" value="1"/>
</dbReference>
<comment type="subunit">
    <text evidence="2">Homotrimer.</text>
</comment>
<evidence type="ECO:0000256" key="5">
    <source>
        <dbReference type="ARBA" id="ARBA00022840"/>
    </source>
</evidence>
<dbReference type="FunFam" id="1.20.1200.10:FF:000001">
    <property type="entry name" value="Cob(I)yrinic acid a,c-diamide adenosyltransferase"/>
    <property type="match status" value="1"/>
</dbReference>
<dbReference type="InterPro" id="IPR036451">
    <property type="entry name" value="CblAdoTrfase-like_sf"/>
</dbReference>
<accession>A0A1J5SXL0</accession>
<dbReference type="SUPFAM" id="SSF89028">
    <property type="entry name" value="Cobalamin adenosyltransferase-like"/>
    <property type="match status" value="1"/>
</dbReference>
<dbReference type="EC" id="2.5.1.17" evidence="7"/>
<dbReference type="PANTHER" id="PTHR12213">
    <property type="entry name" value="CORRINOID ADENOSYLTRANSFERASE"/>
    <property type="match status" value="1"/>
</dbReference>
<dbReference type="GO" id="GO:0005524">
    <property type="term" value="F:ATP binding"/>
    <property type="evidence" value="ECO:0007669"/>
    <property type="project" value="UniProtKB-KW"/>
</dbReference>
<dbReference type="InterPro" id="IPR016030">
    <property type="entry name" value="CblAdoTrfase-like"/>
</dbReference>
<evidence type="ECO:0000256" key="4">
    <source>
        <dbReference type="ARBA" id="ARBA00022741"/>
    </source>
</evidence>
<proteinExistence type="inferred from homology"/>
<dbReference type="NCBIfam" id="TIGR00636">
    <property type="entry name" value="PduO_Nterm"/>
    <property type="match status" value="1"/>
</dbReference>
<organism evidence="7">
    <name type="scientific">mine drainage metagenome</name>
    <dbReference type="NCBI Taxonomy" id="410659"/>
    <lineage>
        <taxon>unclassified sequences</taxon>
        <taxon>metagenomes</taxon>
        <taxon>ecological metagenomes</taxon>
    </lineage>
</organism>
<sequence length="178" mass="19447">MRLSKITTRTGDDGTTGLADGTRVAKDCARITAIGSVDELNSHLGVLLAETMPLETRSELLRIQNDLFDLGAVLASPGAPAFDVAKLARLDAAIARFNADLPPLREFILPGGTRAAALCHVARSVARRAERDLLHLMHGETVPQEGLHYLNRLSDLLFVLSRILNRSVDQNETLWERS</sequence>
<dbReference type="PANTHER" id="PTHR12213:SF0">
    <property type="entry name" value="CORRINOID ADENOSYLTRANSFERASE MMAB"/>
    <property type="match status" value="1"/>
</dbReference>
<gene>
    <name evidence="7" type="primary">yvqK_3</name>
    <name evidence="7" type="ORF">GALL_131520</name>
</gene>
<protein>
    <submittedName>
        <fullName evidence="7">Cob(I)yrinic acid a,c-diamide adenosyltransferase</fullName>
        <ecNumber evidence="7">2.5.1.17</ecNumber>
    </submittedName>
</protein>
<keyword evidence="3 7" id="KW-0808">Transferase</keyword>
<evidence type="ECO:0000256" key="1">
    <source>
        <dbReference type="ARBA" id="ARBA00007487"/>
    </source>
</evidence>
<comment type="similarity">
    <text evidence="1">Belongs to the Cob(I)alamin adenosyltransferase family.</text>
</comment>
<dbReference type="GO" id="GO:0008817">
    <property type="term" value="F:corrinoid adenosyltransferase activity"/>
    <property type="evidence" value="ECO:0007669"/>
    <property type="project" value="UniProtKB-EC"/>
</dbReference>
<name>A0A1J5SXL0_9ZZZZ</name>
<dbReference type="AlphaFoldDB" id="A0A1J5SXL0"/>
<keyword evidence="5" id="KW-0067">ATP-binding</keyword>
<evidence type="ECO:0000256" key="3">
    <source>
        <dbReference type="ARBA" id="ARBA00022679"/>
    </source>
</evidence>
<evidence type="ECO:0000259" key="6">
    <source>
        <dbReference type="Pfam" id="PF01923"/>
    </source>
</evidence>
<evidence type="ECO:0000256" key="2">
    <source>
        <dbReference type="ARBA" id="ARBA00011233"/>
    </source>
</evidence>
<dbReference type="GO" id="GO:0009235">
    <property type="term" value="P:cobalamin metabolic process"/>
    <property type="evidence" value="ECO:0007669"/>
    <property type="project" value="UniProtKB-ARBA"/>
</dbReference>
<keyword evidence="4" id="KW-0547">Nucleotide-binding</keyword>